<name>A0A9W4URX4_9PLEO</name>
<accession>A0A9W4URX4</accession>
<reference evidence="1" key="1">
    <citation type="submission" date="2023-01" db="EMBL/GenBank/DDBJ databases">
        <authorList>
            <person name="Van Ghelder C."/>
            <person name="Rancurel C."/>
        </authorList>
    </citation>
    <scope>NUCLEOTIDE SEQUENCE</scope>
    <source>
        <strain evidence="1">CNCM I-4278</strain>
    </source>
</reference>
<organism evidence="1 2">
    <name type="scientific">Periconia digitata</name>
    <dbReference type="NCBI Taxonomy" id="1303443"/>
    <lineage>
        <taxon>Eukaryota</taxon>
        <taxon>Fungi</taxon>
        <taxon>Dikarya</taxon>
        <taxon>Ascomycota</taxon>
        <taxon>Pezizomycotina</taxon>
        <taxon>Dothideomycetes</taxon>
        <taxon>Pleosporomycetidae</taxon>
        <taxon>Pleosporales</taxon>
        <taxon>Massarineae</taxon>
        <taxon>Periconiaceae</taxon>
        <taxon>Periconia</taxon>
    </lineage>
</organism>
<dbReference type="EMBL" id="CAOQHR010000011">
    <property type="protein sequence ID" value="CAI6341221.1"/>
    <property type="molecule type" value="Genomic_DNA"/>
</dbReference>
<gene>
    <name evidence="1" type="ORF">PDIGIT_LOCUS14415</name>
</gene>
<protein>
    <submittedName>
        <fullName evidence="1">Uncharacterized protein</fullName>
    </submittedName>
</protein>
<proteinExistence type="predicted"/>
<keyword evidence="2" id="KW-1185">Reference proteome</keyword>
<sequence length="102" mass="11849">MKGTNTILQNESLDFHPLDRLYQTTLYNPKFCLAITRPELLPLHRPCVQHLNNAHHLASISQITVYDESETEFSISNRMSCYDHMNRYAGSLPIMKRPDCIQ</sequence>
<comment type="caution">
    <text evidence="1">The sequence shown here is derived from an EMBL/GenBank/DDBJ whole genome shotgun (WGS) entry which is preliminary data.</text>
</comment>
<evidence type="ECO:0000313" key="1">
    <source>
        <dbReference type="EMBL" id="CAI6341221.1"/>
    </source>
</evidence>
<evidence type="ECO:0000313" key="2">
    <source>
        <dbReference type="Proteomes" id="UP001152607"/>
    </source>
</evidence>
<dbReference type="Proteomes" id="UP001152607">
    <property type="component" value="Unassembled WGS sequence"/>
</dbReference>
<dbReference type="AlphaFoldDB" id="A0A9W4URX4"/>